<protein>
    <submittedName>
        <fullName evidence="2">Uncharacterized protein</fullName>
    </submittedName>
</protein>
<feature type="region of interest" description="Disordered" evidence="1">
    <location>
        <begin position="66"/>
        <end position="123"/>
    </location>
</feature>
<feature type="compositionally biased region" description="Basic residues" evidence="1">
    <location>
        <begin position="110"/>
        <end position="123"/>
    </location>
</feature>
<proteinExistence type="predicted"/>
<dbReference type="AlphaFoldDB" id="A0A0C2I8L2"/>
<dbReference type="Proteomes" id="UP000031668">
    <property type="component" value="Unassembled WGS sequence"/>
</dbReference>
<dbReference type="OrthoDB" id="6019797at2759"/>
<evidence type="ECO:0000313" key="3">
    <source>
        <dbReference type="Proteomes" id="UP000031668"/>
    </source>
</evidence>
<comment type="caution">
    <text evidence="2">The sequence shown here is derived from an EMBL/GenBank/DDBJ whole genome shotgun (WGS) entry which is preliminary data.</text>
</comment>
<dbReference type="EMBL" id="JWZT01005330">
    <property type="protein sequence ID" value="KII61553.1"/>
    <property type="molecule type" value="Genomic_DNA"/>
</dbReference>
<sequence>MVPQKGKRISKKNEKIFLNTEGWSIHQVCCGKVLIGPNREVLIDPRFFAAHNGECLIKSMFCKKNAHDNNSKSQQSPQEPLQSDSPGVTAERDPVSDSLSSPSGNDEIKRPRKKRRSNGRQRA</sequence>
<evidence type="ECO:0000256" key="1">
    <source>
        <dbReference type="SAM" id="MobiDB-lite"/>
    </source>
</evidence>
<feature type="compositionally biased region" description="Polar residues" evidence="1">
    <location>
        <begin position="71"/>
        <end position="86"/>
    </location>
</feature>
<accession>A0A0C2I8L2</accession>
<keyword evidence="3" id="KW-1185">Reference proteome</keyword>
<gene>
    <name evidence="2" type="ORF">RF11_07131</name>
</gene>
<reference evidence="2 3" key="1">
    <citation type="journal article" date="2014" name="Genome Biol. Evol.">
        <title>The genome of the myxosporean Thelohanellus kitauei shows adaptations to nutrient acquisition within its fish host.</title>
        <authorList>
            <person name="Yang Y."/>
            <person name="Xiong J."/>
            <person name="Zhou Z."/>
            <person name="Huo F."/>
            <person name="Miao W."/>
            <person name="Ran C."/>
            <person name="Liu Y."/>
            <person name="Zhang J."/>
            <person name="Feng J."/>
            <person name="Wang M."/>
            <person name="Wang M."/>
            <person name="Wang L."/>
            <person name="Yao B."/>
        </authorList>
    </citation>
    <scope>NUCLEOTIDE SEQUENCE [LARGE SCALE GENOMIC DNA]</scope>
    <source>
        <strain evidence="2">Wuqing</strain>
    </source>
</reference>
<name>A0A0C2I8L2_THEKT</name>
<evidence type="ECO:0000313" key="2">
    <source>
        <dbReference type="EMBL" id="KII61553.1"/>
    </source>
</evidence>
<organism evidence="2 3">
    <name type="scientific">Thelohanellus kitauei</name>
    <name type="common">Myxosporean</name>
    <dbReference type="NCBI Taxonomy" id="669202"/>
    <lineage>
        <taxon>Eukaryota</taxon>
        <taxon>Metazoa</taxon>
        <taxon>Cnidaria</taxon>
        <taxon>Myxozoa</taxon>
        <taxon>Myxosporea</taxon>
        <taxon>Bivalvulida</taxon>
        <taxon>Platysporina</taxon>
        <taxon>Myxobolidae</taxon>
        <taxon>Thelohanellus</taxon>
    </lineage>
</organism>